<evidence type="ECO:0000313" key="2">
    <source>
        <dbReference type="Proteomes" id="UP000805193"/>
    </source>
</evidence>
<evidence type="ECO:0000313" key="1">
    <source>
        <dbReference type="EMBL" id="KAG0437246.1"/>
    </source>
</evidence>
<reference evidence="1 2" key="1">
    <citation type="journal article" date="2020" name="Cell">
        <title>Large-Scale Comparative Analyses of Tick Genomes Elucidate Their Genetic Diversity and Vector Capacities.</title>
        <authorList>
            <consortium name="Tick Genome and Microbiome Consortium (TIGMIC)"/>
            <person name="Jia N."/>
            <person name="Wang J."/>
            <person name="Shi W."/>
            <person name="Du L."/>
            <person name="Sun Y."/>
            <person name="Zhan W."/>
            <person name="Jiang J.F."/>
            <person name="Wang Q."/>
            <person name="Zhang B."/>
            <person name="Ji P."/>
            <person name="Bell-Sakyi L."/>
            <person name="Cui X.M."/>
            <person name="Yuan T.T."/>
            <person name="Jiang B.G."/>
            <person name="Yang W.F."/>
            <person name="Lam T.T."/>
            <person name="Chang Q.C."/>
            <person name="Ding S.J."/>
            <person name="Wang X.J."/>
            <person name="Zhu J.G."/>
            <person name="Ruan X.D."/>
            <person name="Zhao L."/>
            <person name="Wei J.T."/>
            <person name="Ye R.Z."/>
            <person name="Que T.C."/>
            <person name="Du C.H."/>
            <person name="Zhou Y.H."/>
            <person name="Cheng J.X."/>
            <person name="Dai P.F."/>
            <person name="Guo W.B."/>
            <person name="Han X.H."/>
            <person name="Huang E.J."/>
            <person name="Li L.F."/>
            <person name="Wei W."/>
            <person name="Gao Y.C."/>
            <person name="Liu J.Z."/>
            <person name="Shao H.Z."/>
            <person name="Wang X."/>
            <person name="Wang C.C."/>
            <person name="Yang T.C."/>
            <person name="Huo Q.B."/>
            <person name="Li W."/>
            <person name="Chen H.Y."/>
            <person name="Chen S.E."/>
            <person name="Zhou L.G."/>
            <person name="Ni X.B."/>
            <person name="Tian J.H."/>
            <person name="Sheng Y."/>
            <person name="Liu T."/>
            <person name="Pan Y.S."/>
            <person name="Xia L.Y."/>
            <person name="Li J."/>
            <person name="Zhao F."/>
            <person name="Cao W.C."/>
        </authorList>
    </citation>
    <scope>NUCLEOTIDE SEQUENCE [LARGE SCALE GENOMIC DNA]</scope>
    <source>
        <strain evidence="1">Iper-2018</strain>
    </source>
</reference>
<comment type="caution">
    <text evidence="1">The sequence shown here is derived from an EMBL/GenBank/DDBJ whole genome shotgun (WGS) entry which is preliminary data.</text>
</comment>
<dbReference type="Proteomes" id="UP000805193">
    <property type="component" value="Unassembled WGS sequence"/>
</dbReference>
<proteinExistence type="predicted"/>
<sequence>MSLQALHNLFFGAVSQIILDITPGMMLSVWSCRGREICAKCGSNEHFADICKNTLCCSNCESTHAVFTRVCPLWKQEILSLKAKENITYLEALKRCSFLAQGSYADVALLGPAPRTESKATQVSLEDMAVALKTPKATQRQQAPALRGAGSPAAPTSQDSPAPAASVQSARSLTGEQKRGSRPHSLERPQATKELHGSHGASVAQKEAEEMDGCESLPSTSAVFPSGSGRGHGLGSRSSDPPSRMSSLLAELRRAVLLPCPPFYLPLLLTRTR</sequence>
<name>A0AC60QN26_IXOPE</name>
<accession>A0AC60QN26</accession>
<organism evidence="1 2">
    <name type="scientific">Ixodes persulcatus</name>
    <name type="common">Taiga tick</name>
    <dbReference type="NCBI Taxonomy" id="34615"/>
    <lineage>
        <taxon>Eukaryota</taxon>
        <taxon>Metazoa</taxon>
        <taxon>Ecdysozoa</taxon>
        <taxon>Arthropoda</taxon>
        <taxon>Chelicerata</taxon>
        <taxon>Arachnida</taxon>
        <taxon>Acari</taxon>
        <taxon>Parasitiformes</taxon>
        <taxon>Ixodida</taxon>
        <taxon>Ixodoidea</taxon>
        <taxon>Ixodidae</taxon>
        <taxon>Ixodinae</taxon>
        <taxon>Ixodes</taxon>
    </lineage>
</organism>
<gene>
    <name evidence="1" type="ORF">HPB47_017534</name>
</gene>
<protein>
    <submittedName>
        <fullName evidence="1">Uncharacterized protein</fullName>
    </submittedName>
</protein>
<keyword evidence="2" id="KW-1185">Reference proteome</keyword>
<dbReference type="EMBL" id="JABSTQ010006471">
    <property type="protein sequence ID" value="KAG0437246.1"/>
    <property type="molecule type" value="Genomic_DNA"/>
</dbReference>